<organism evidence="1 2">
    <name type="scientific">Zobellia galactanivorans (strain DSM 12802 / CCUG 47099 / CIP 106680 / NCIMB 13871 / Dsij)</name>
    <dbReference type="NCBI Taxonomy" id="63186"/>
    <lineage>
        <taxon>Bacteria</taxon>
        <taxon>Pseudomonadati</taxon>
        <taxon>Bacteroidota</taxon>
        <taxon>Flavobacteriia</taxon>
        <taxon>Flavobacteriales</taxon>
        <taxon>Flavobacteriaceae</taxon>
        <taxon>Zobellia</taxon>
    </lineage>
</organism>
<reference evidence="1 2" key="2">
    <citation type="journal article" date="2012" name="Environ. Microbiol.">
        <title>Characterization of the first alginolytic operons in a marine bacterium: from their emergence in marine Flavobacteriia to their independent transfers to marine Proteobacteria and human gut Bacteroides.</title>
        <authorList>
            <person name="Thomas F."/>
            <person name="Barbeyron T."/>
            <person name="Tonon T."/>
            <person name="Genicot S."/>
            <person name="Czjzek M."/>
            <person name="Michel G."/>
        </authorList>
    </citation>
    <scope>NUCLEOTIDE SEQUENCE [LARGE SCALE GENOMIC DNA]</scope>
    <source>
        <strain evidence="2">DSM 12802 / CCUG 47099 / CIP 106680 / NCIMB 13871 / Dsij</strain>
    </source>
</reference>
<dbReference type="RefSeq" id="WP_013995749.1">
    <property type="nucleotide sequence ID" value="NC_015844.1"/>
</dbReference>
<gene>
    <name evidence="1" type="ordered locus">zobellia_4426</name>
</gene>
<sequence>MDESNFETLSEAVDALTKAGYVEDFEARNDKIIGNISQRKFSSDELIIMESYRFEGDTNPEDEAIVFAIEAKDKTKGTLVMSYSANHSQNVELIKSIPYQKEQIKLPPTRGI</sequence>
<accession>G0L6P3</accession>
<dbReference type="STRING" id="63186.ZOBELLIA_4426"/>
<reference evidence="2" key="1">
    <citation type="submission" date="2009-07" db="EMBL/GenBank/DDBJ databases">
        <title>Complete genome sequence of Zobellia galactanivorans Dsij.</title>
        <authorList>
            <consortium name="Genoscope - CEA"/>
        </authorList>
    </citation>
    <scope>NUCLEOTIDE SEQUENCE [LARGE SCALE GENOMIC DNA]</scope>
    <source>
        <strain evidence="2">DSM 12802 / CCUG 47099 / CIP 106680 / NCIMB 13871 / Dsij</strain>
    </source>
</reference>
<evidence type="ECO:0000313" key="1">
    <source>
        <dbReference type="EMBL" id="CAZ98561.1"/>
    </source>
</evidence>
<evidence type="ECO:0000313" key="2">
    <source>
        <dbReference type="Proteomes" id="UP000008898"/>
    </source>
</evidence>
<proteinExistence type="predicted"/>
<dbReference type="KEGG" id="zga:ZOBELLIA_4426"/>
<dbReference type="OrthoDB" id="8418771at2"/>
<evidence type="ECO:0008006" key="3">
    <source>
        <dbReference type="Google" id="ProtNLM"/>
    </source>
</evidence>
<keyword evidence="2" id="KW-1185">Reference proteome</keyword>
<protein>
    <recommendedName>
        <fullName evidence="3">Phosphoribosylpyrophosphate synthetase</fullName>
    </recommendedName>
</protein>
<dbReference type="HOGENOM" id="CLU_152583_0_0_10"/>
<dbReference type="Proteomes" id="UP000008898">
    <property type="component" value="Chromosome"/>
</dbReference>
<name>G0L6P3_ZOBGA</name>
<dbReference type="AlphaFoldDB" id="G0L6P3"/>
<dbReference type="EMBL" id="FP476056">
    <property type="protein sequence ID" value="CAZ98561.1"/>
    <property type="molecule type" value="Genomic_DNA"/>
</dbReference>